<dbReference type="PANTHER" id="PTHR33336">
    <property type="entry name" value="QUINOL MONOOXYGENASE YGIN-RELATED"/>
    <property type="match status" value="1"/>
</dbReference>
<dbReference type="OrthoDB" id="9812192at2"/>
<dbReference type="EMBL" id="BJUM01000084">
    <property type="protein sequence ID" value="GEK57086.1"/>
    <property type="molecule type" value="Genomic_DNA"/>
</dbReference>
<dbReference type="Gene3D" id="3.30.70.100">
    <property type="match status" value="1"/>
</dbReference>
<proteinExistence type="predicted"/>
<gene>
    <name evidence="2" type="ORF">PES01_39310</name>
</gene>
<feature type="domain" description="ABM" evidence="1">
    <location>
        <begin position="19"/>
        <end position="78"/>
    </location>
</feature>
<dbReference type="InterPro" id="IPR050744">
    <property type="entry name" value="AI-2_Isomerase_LsrG"/>
</dbReference>
<sequence length="99" mass="11366">MDNEVMVVVDILCETQHYSTVLNAIYECSSDSILEDGCERYDVFSDVNGSQRITLIEMWRDIDTLEQHKILPHYLQLQTSLEGRVLSVDIKAARVFEGL</sequence>
<evidence type="ECO:0000313" key="3">
    <source>
        <dbReference type="Proteomes" id="UP000321419"/>
    </source>
</evidence>
<evidence type="ECO:0000313" key="2">
    <source>
        <dbReference type="EMBL" id="GEK57086.1"/>
    </source>
</evidence>
<dbReference type="PANTHER" id="PTHR33336:SF15">
    <property type="entry name" value="ABM DOMAIN-CONTAINING PROTEIN"/>
    <property type="match status" value="1"/>
</dbReference>
<dbReference type="SUPFAM" id="SSF54909">
    <property type="entry name" value="Dimeric alpha+beta barrel"/>
    <property type="match status" value="1"/>
</dbReference>
<dbReference type="Proteomes" id="UP000321419">
    <property type="component" value="Unassembled WGS sequence"/>
</dbReference>
<dbReference type="InterPro" id="IPR007138">
    <property type="entry name" value="ABM_dom"/>
</dbReference>
<dbReference type="InterPro" id="IPR011008">
    <property type="entry name" value="Dimeric_a/b-barrel"/>
</dbReference>
<accession>A0A510Y1A4</accession>
<organism evidence="2 3">
    <name type="scientific">Pseudoalteromonas espejiana</name>
    <dbReference type="NCBI Taxonomy" id="28107"/>
    <lineage>
        <taxon>Bacteria</taxon>
        <taxon>Pseudomonadati</taxon>
        <taxon>Pseudomonadota</taxon>
        <taxon>Gammaproteobacteria</taxon>
        <taxon>Alteromonadales</taxon>
        <taxon>Pseudoalteromonadaceae</taxon>
        <taxon>Pseudoalteromonas</taxon>
    </lineage>
</organism>
<dbReference type="Pfam" id="PF03992">
    <property type="entry name" value="ABM"/>
    <property type="match status" value="1"/>
</dbReference>
<reference evidence="2 3" key="1">
    <citation type="submission" date="2019-07" db="EMBL/GenBank/DDBJ databases">
        <title>Whole genome shotgun sequence of Pseudoalteromonas espejiana NBRC 102222.</title>
        <authorList>
            <person name="Hosoyama A."/>
            <person name="Uohara A."/>
            <person name="Ohji S."/>
            <person name="Ichikawa N."/>
        </authorList>
    </citation>
    <scope>NUCLEOTIDE SEQUENCE [LARGE SCALE GENOMIC DNA]</scope>
    <source>
        <strain evidence="2 3">NBRC 102222</strain>
    </source>
</reference>
<name>A0A510Y1A4_9GAMM</name>
<dbReference type="GO" id="GO:0003824">
    <property type="term" value="F:catalytic activity"/>
    <property type="evidence" value="ECO:0007669"/>
    <property type="project" value="TreeGrafter"/>
</dbReference>
<protein>
    <recommendedName>
        <fullName evidence="1">ABM domain-containing protein</fullName>
    </recommendedName>
</protein>
<dbReference type="RefSeq" id="WP_089349249.1">
    <property type="nucleotide sequence ID" value="NZ_BJUM01000084.1"/>
</dbReference>
<dbReference type="AlphaFoldDB" id="A0A510Y1A4"/>
<evidence type="ECO:0000259" key="1">
    <source>
        <dbReference type="Pfam" id="PF03992"/>
    </source>
</evidence>
<keyword evidence="3" id="KW-1185">Reference proteome</keyword>
<comment type="caution">
    <text evidence="2">The sequence shown here is derived from an EMBL/GenBank/DDBJ whole genome shotgun (WGS) entry which is preliminary data.</text>
</comment>